<sequence>MTCLILLNRALMPSHKQSLFSLHSAVLLFAISGLFAKWLNMPASHIVFGRAAFAAATIALFVLLIRKQSLRVEKSLLLPLAFTGLVLAFHWGSFFYAIQVSSVAIGLITFATFPVFVSFLEPMFFKEKFHYQALLQALLTVVGILFILPLNHLSAGDIEGVIWGMTSAMSFALLTLLNRKFVAKTSAKKVAFYQNACATVCLLPLMFLYPITISYQQLSVLIILGVLFTAVAHTLFNHSLKVVKAQTASIAVSLEPIYGSIAAYFLLGEQITVMMVIGGSIVIFTNLWASKTNS</sequence>
<proteinExistence type="predicted"/>
<feature type="domain" description="EamA" evidence="2">
    <location>
        <begin position="24"/>
        <end position="148"/>
    </location>
</feature>
<accession>A0A5C6Q4C1</accession>
<dbReference type="AlphaFoldDB" id="A0A5C6Q4C1"/>
<comment type="caution">
    <text evidence="4">The sequence shown here is derived from an EMBL/GenBank/DDBJ whole genome shotgun (WGS) entry which is preliminary data.</text>
</comment>
<feature type="transmembrane region" description="Helical" evidence="1">
    <location>
        <begin position="215"/>
        <end position="236"/>
    </location>
</feature>
<feature type="transmembrane region" description="Helical" evidence="1">
    <location>
        <begin position="248"/>
        <end position="265"/>
    </location>
</feature>
<keyword evidence="1" id="KW-0472">Membrane</keyword>
<feature type="transmembrane region" description="Helical" evidence="1">
    <location>
        <begin position="45"/>
        <end position="65"/>
    </location>
</feature>
<dbReference type="PANTHER" id="PTHR22911">
    <property type="entry name" value="ACYL-MALONYL CONDENSING ENZYME-RELATED"/>
    <property type="match status" value="1"/>
</dbReference>
<evidence type="ECO:0000313" key="6">
    <source>
        <dbReference type="Proteomes" id="UP000321917"/>
    </source>
</evidence>
<dbReference type="SUPFAM" id="SSF103481">
    <property type="entry name" value="Multidrug resistance efflux transporter EmrE"/>
    <property type="match status" value="2"/>
</dbReference>
<feature type="transmembrane region" description="Helical" evidence="1">
    <location>
        <begin position="160"/>
        <end position="178"/>
    </location>
</feature>
<keyword evidence="1" id="KW-1133">Transmembrane helix</keyword>
<dbReference type="EMBL" id="VOLR01000014">
    <property type="protein sequence ID" value="TWX58667.1"/>
    <property type="molecule type" value="Genomic_DNA"/>
</dbReference>
<dbReference type="Proteomes" id="UP000321525">
    <property type="component" value="Unassembled WGS sequence"/>
</dbReference>
<dbReference type="EMBL" id="VOLQ01000041">
    <property type="protein sequence ID" value="TWX63591.1"/>
    <property type="molecule type" value="Genomic_DNA"/>
</dbReference>
<gene>
    <name evidence="3" type="ORF">ESZ26_11080</name>
    <name evidence="4" type="ORF">ESZ27_16355</name>
</gene>
<feature type="transmembrane region" description="Helical" evidence="1">
    <location>
        <begin position="103"/>
        <end position="121"/>
    </location>
</feature>
<feature type="transmembrane region" description="Helical" evidence="1">
    <location>
        <begin position="77"/>
        <end position="97"/>
    </location>
</feature>
<evidence type="ECO:0000313" key="3">
    <source>
        <dbReference type="EMBL" id="TWX58667.1"/>
    </source>
</evidence>
<name>A0A5C6Q4C1_9GAMM</name>
<feature type="transmembrane region" description="Helical" evidence="1">
    <location>
        <begin position="133"/>
        <end position="154"/>
    </location>
</feature>
<feature type="transmembrane region" description="Helical" evidence="1">
    <location>
        <begin position="190"/>
        <end position="209"/>
    </location>
</feature>
<feature type="domain" description="EamA" evidence="2">
    <location>
        <begin position="160"/>
        <end position="284"/>
    </location>
</feature>
<reference evidence="4 6" key="1">
    <citation type="submission" date="2019-07" db="EMBL/GenBank/DDBJ databases">
        <title>Genomes of sea-ice associated Colwellia species.</title>
        <authorList>
            <person name="Bowman J.P."/>
        </authorList>
    </citation>
    <scope>NUCLEOTIDE SEQUENCE [LARGE SCALE GENOMIC DNA]</scope>
    <source>
        <strain evidence="3 5">ACAM 607</strain>
        <strain evidence="4 6">IC036</strain>
    </source>
</reference>
<feature type="transmembrane region" description="Helical" evidence="1">
    <location>
        <begin position="20"/>
        <end position="39"/>
    </location>
</feature>
<evidence type="ECO:0000313" key="5">
    <source>
        <dbReference type="Proteomes" id="UP000321525"/>
    </source>
</evidence>
<organism evidence="4 6">
    <name type="scientific">Colwellia hornerae</name>
    <dbReference type="NCBI Taxonomy" id="89402"/>
    <lineage>
        <taxon>Bacteria</taxon>
        <taxon>Pseudomonadati</taxon>
        <taxon>Pseudomonadota</taxon>
        <taxon>Gammaproteobacteria</taxon>
        <taxon>Alteromonadales</taxon>
        <taxon>Colwelliaceae</taxon>
        <taxon>Colwellia</taxon>
    </lineage>
</organism>
<feature type="transmembrane region" description="Helical" evidence="1">
    <location>
        <begin position="271"/>
        <end position="289"/>
    </location>
</feature>
<dbReference type="OrthoDB" id="9150437at2"/>
<dbReference type="InterPro" id="IPR037185">
    <property type="entry name" value="EmrE-like"/>
</dbReference>
<evidence type="ECO:0000259" key="2">
    <source>
        <dbReference type="Pfam" id="PF00892"/>
    </source>
</evidence>
<evidence type="ECO:0000313" key="4">
    <source>
        <dbReference type="EMBL" id="TWX63591.1"/>
    </source>
</evidence>
<keyword evidence="1" id="KW-0812">Transmembrane</keyword>
<evidence type="ECO:0000256" key="1">
    <source>
        <dbReference type="SAM" id="Phobius"/>
    </source>
</evidence>
<protein>
    <submittedName>
        <fullName evidence="4">EamA family transporter</fullName>
    </submittedName>
</protein>
<keyword evidence="5" id="KW-1185">Reference proteome</keyword>
<dbReference type="Proteomes" id="UP000321917">
    <property type="component" value="Unassembled WGS sequence"/>
</dbReference>
<dbReference type="GO" id="GO:0016020">
    <property type="term" value="C:membrane"/>
    <property type="evidence" value="ECO:0007669"/>
    <property type="project" value="InterPro"/>
</dbReference>
<dbReference type="Pfam" id="PF00892">
    <property type="entry name" value="EamA"/>
    <property type="match status" value="2"/>
</dbReference>
<dbReference type="InterPro" id="IPR000620">
    <property type="entry name" value="EamA_dom"/>
</dbReference>